<dbReference type="InterPro" id="IPR029058">
    <property type="entry name" value="AB_hydrolase_fold"/>
</dbReference>
<name>A0A1L7RPH4_9ACTO</name>
<sequence>MPGLRRPRALTVTTRRGSVLDGALFPAHAADTVVIAITGIHGNFYANPFYVTFGQTLNRAGIDFVYAQTNDDFNEIPGTNAVTGQEEVIGSWNEDFAFTDEDLGAWLDYAEAAGYRRIILAGHSLGANKVIYYLARHHDERVEHFLLLSPANLRHLTNQVTAQERAVVRDYVDRGLGEQRLPFPLMGWVPCRAETARQWLCDNILDNVHVEADADFSQVAAMRHTGAMLIGTYDRFTYGDPAGFLATINDHTAAPEANELVLIQGTGHTYQGKDQEVADAIVRLVRAWA</sequence>
<keyword evidence="2" id="KW-0378">Hydrolase</keyword>
<gene>
    <name evidence="2" type="ORF">AAM4_1586</name>
</gene>
<dbReference type="SUPFAM" id="SSF53474">
    <property type="entry name" value="alpha/beta-Hydrolases"/>
    <property type="match status" value="1"/>
</dbReference>
<accession>A0A1L7RPH4</accession>
<dbReference type="RefSeq" id="WP_210580258.1">
    <property type="nucleotide sequence ID" value="NZ_LK995508.1"/>
</dbReference>
<dbReference type="AlphaFoldDB" id="A0A1L7RPH4"/>
<reference evidence="2" key="1">
    <citation type="submission" date="2014-07" db="EMBL/GenBank/DDBJ databases">
        <authorList>
            <person name="Zhang J.E."/>
            <person name="Yang H."/>
            <person name="Guo J."/>
            <person name="Deng Z."/>
            <person name="Luo H."/>
            <person name="Luo M."/>
            <person name="Zhao B."/>
        </authorList>
    </citation>
    <scope>NUCLEOTIDE SEQUENCE</scope>
    <source>
        <strain evidence="2">AM4</strain>
    </source>
</reference>
<organism evidence="2">
    <name type="scientific">Actinomyces succiniciruminis</name>
    <dbReference type="NCBI Taxonomy" id="1522002"/>
    <lineage>
        <taxon>Bacteria</taxon>
        <taxon>Bacillati</taxon>
        <taxon>Actinomycetota</taxon>
        <taxon>Actinomycetes</taxon>
        <taxon>Actinomycetales</taxon>
        <taxon>Actinomycetaceae</taxon>
        <taxon>Actinomyces</taxon>
    </lineage>
</organism>
<feature type="domain" description="AB hydrolase-1" evidence="1">
    <location>
        <begin position="90"/>
        <end position="280"/>
    </location>
</feature>
<dbReference type="Pfam" id="PF12697">
    <property type="entry name" value="Abhydrolase_6"/>
    <property type="match status" value="1"/>
</dbReference>
<evidence type="ECO:0000313" key="2">
    <source>
        <dbReference type="EMBL" id="CED91418.1"/>
    </source>
</evidence>
<dbReference type="EMBL" id="LK995508">
    <property type="protein sequence ID" value="CED91418.1"/>
    <property type="molecule type" value="Genomic_DNA"/>
</dbReference>
<protein>
    <submittedName>
        <fullName evidence="2">Alpha/beta hydrolase fold-3</fullName>
    </submittedName>
</protein>
<dbReference type="GO" id="GO:0016787">
    <property type="term" value="F:hydrolase activity"/>
    <property type="evidence" value="ECO:0007669"/>
    <property type="project" value="UniProtKB-KW"/>
</dbReference>
<dbReference type="Gene3D" id="3.40.50.1820">
    <property type="entry name" value="alpha/beta hydrolase"/>
    <property type="match status" value="1"/>
</dbReference>
<evidence type="ECO:0000259" key="1">
    <source>
        <dbReference type="Pfam" id="PF12697"/>
    </source>
</evidence>
<dbReference type="InterPro" id="IPR000073">
    <property type="entry name" value="AB_hydrolase_1"/>
</dbReference>
<proteinExistence type="predicted"/>